<reference evidence="1" key="1">
    <citation type="submission" date="2023-01" db="EMBL/GenBank/DDBJ databases">
        <title>The chitinases involved in constricting ring structure development in the nematode-trapping fungus Drechslerella dactyloides.</title>
        <authorList>
            <person name="Wang R."/>
            <person name="Zhang L."/>
            <person name="Tang P."/>
            <person name="Li S."/>
            <person name="Liang L."/>
        </authorList>
    </citation>
    <scope>NUCLEOTIDE SEQUENCE</scope>
    <source>
        <strain evidence="1">YMF1.00031</strain>
    </source>
</reference>
<organism evidence="1 2">
    <name type="scientific">Drechslerella dactyloides</name>
    <name type="common">Nematode-trapping fungus</name>
    <name type="synonym">Arthrobotrys dactyloides</name>
    <dbReference type="NCBI Taxonomy" id="74499"/>
    <lineage>
        <taxon>Eukaryota</taxon>
        <taxon>Fungi</taxon>
        <taxon>Dikarya</taxon>
        <taxon>Ascomycota</taxon>
        <taxon>Pezizomycotina</taxon>
        <taxon>Orbiliomycetes</taxon>
        <taxon>Orbiliales</taxon>
        <taxon>Orbiliaceae</taxon>
        <taxon>Drechslerella</taxon>
    </lineage>
</organism>
<evidence type="ECO:0000313" key="2">
    <source>
        <dbReference type="Proteomes" id="UP001221413"/>
    </source>
</evidence>
<gene>
    <name evidence="1" type="ORF">Dda_3658</name>
</gene>
<evidence type="ECO:0000313" key="1">
    <source>
        <dbReference type="EMBL" id="KAJ6260993.1"/>
    </source>
</evidence>
<name>A0AAD6NLB6_DREDA</name>
<sequence>MKHDLNLLEYPTSALELTSRSIGARHSNSNQCYTPDATTKALFYTFTQSLTSTDSSSGLDNRIINLFTPGCTYFAWYQFRVDPPGEGNTADQRFFRCQFYSAALTSGDLEDDSPFTNVKTVQWLGFQALPRISYIDGYTYTPYGDAAIKAPHGTWSKRVTAATGEDCAAACDAVNAGKTEHNNGSTFQACNFFNFYYNFWKGAGGVVMAEAPATTCVLYGKAFDVSNAADRGRWVHVKRRSVGYPRLAPVGDANGVAPV</sequence>
<dbReference type="AlphaFoldDB" id="A0AAD6NLB6"/>
<comment type="caution">
    <text evidence="1">The sequence shown here is derived from an EMBL/GenBank/DDBJ whole genome shotgun (WGS) entry which is preliminary data.</text>
</comment>
<dbReference type="Proteomes" id="UP001221413">
    <property type="component" value="Unassembled WGS sequence"/>
</dbReference>
<keyword evidence="2" id="KW-1185">Reference proteome</keyword>
<dbReference type="EMBL" id="JAQGDS010000004">
    <property type="protein sequence ID" value="KAJ6260993.1"/>
    <property type="molecule type" value="Genomic_DNA"/>
</dbReference>
<proteinExistence type="predicted"/>
<accession>A0AAD6NLB6</accession>
<protein>
    <submittedName>
        <fullName evidence="1">Uncharacterized protein</fullName>
    </submittedName>
</protein>